<name>A0A552DCH1_MICAE</name>
<evidence type="ECO:0000313" key="2">
    <source>
        <dbReference type="EMBL" id="TRU19920.1"/>
    </source>
</evidence>
<evidence type="ECO:0000256" key="1">
    <source>
        <dbReference type="SAM" id="MobiDB-lite"/>
    </source>
</evidence>
<accession>A0A552DCH1</accession>
<evidence type="ECO:0000313" key="3">
    <source>
        <dbReference type="Proteomes" id="UP000319313"/>
    </source>
</evidence>
<feature type="compositionally biased region" description="Polar residues" evidence="1">
    <location>
        <begin position="1"/>
        <end position="10"/>
    </location>
</feature>
<gene>
    <name evidence="2" type="ORF">EWV81_23125</name>
</gene>
<sequence>MSGTYSIASTNRRESFSDPVLVKPSTTHYDRPRSIRPSKSQTSTGKFPGQFLGDIDRKVGKTIILDHPSFSVTMSGSSLSLTTNWREFPQHKLIALFKCLLILQALPEEALDESVTQLEEIANFYSNRSSEKIVPVIPASSIRGRMRAIQPVPPIVLEP</sequence>
<dbReference type="Proteomes" id="UP000319313">
    <property type="component" value="Unassembled WGS sequence"/>
</dbReference>
<organism evidence="2 3">
    <name type="scientific">Microcystis aeruginosa Ma_SC_T_19800800_S464</name>
    <dbReference type="NCBI Taxonomy" id="2486257"/>
    <lineage>
        <taxon>Bacteria</taxon>
        <taxon>Bacillati</taxon>
        <taxon>Cyanobacteriota</taxon>
        <taxon>Cyanophyceae</taxon>
        <taxon>Oscillatoriophycideae</taxon>
        <taxon>Chroococcales</taxon>
        <taxon>Microcystaceae</taxon>
        <taxon>Microcystis</taxon>
    </lineage>
</organism>
<protein>
    <submittedName>
        <fullName evidence="2">Uncharacterized protein</fullName>
    </submittedName>
</protein>
<dbReference type="EMBL" id="SFBL01000231">
    <property type="protein sequence ID" value="TRU19920.1"/>
    <property type="molecule type" value="Genomic_DNA"/>
</dbReference>
<comment type="caution">
    <text evidence="2">The sequence shown here is derived from an EMBL/GenBank/DDBJ whole genome shotgun (WGS) entry which is preliminary data.</text>
</comment>
<feature type="region of interest" description="Disordered" evidence="1">
    <location>
        <begin position="1"/>
        <end position="51"/>
    </location>
</feature>
<reference evidence="2 3" key="1">
    <citation type="submission" date="2019-01" db="EMBL/GenBank/DDBJ databases">
        <title>Coherence of Microcystis species and biogeography revealed through population genomics.</title>
        <authorList>
            <person name="Perez-Carrascal O.M."/>
            <person name="Terrat Y."/>
            <person name="Giani A."/>
            <person name="Fortin N."/>
            <person name="Tromas N."/>
            <person name="Shapiro B.J."/>
        </authorList>
    </citation>
    <scope>NUCLEOTIDE SEQUENCE [LARGE SCALE GENOMIC DNA]</scope>
    <source>
        <strain evidence="2">Ma_SC_T_19800800_S464</strain>
    </source>
</reference>
<dbReference type="AlphaFoldDB" id="A0A552DCH1"/>
<proteinExistence type="predicted"/>